<dbReference type="Pfam" id="PF13087">
    <property type="entry name" value="AAA_12"/>
    <property type="match status" value="1"/>
</dbReference>
<evidence type="ECO:0000256" key="2">
    <source>
        <dbReference type="SAM" id="MobiDB-lite"/>
    </source>
</evidence>
<dbReference type="InterPro" id="IPR027417">
    <property type="entry name" value="P-loop_NTPase"/>
</dbReference>
<name>A0A177CX95_9PLEO</name>
<keyword evidence="6" id="KW-1185">Reference proteome</keyword>
<dbReference type="SUPFAM" id="SSF52540">
    <property type="entry name" value="P-loop containing nucleoside triphosphate hydrolases"/>
    <property type="match status" value="1"/>
</dbReference>
<accession>A0A177CX95</accession>
<keyword evidence="1" id="KW-0067">ATP-binding</keyword>
<dbReference type="AlphaFoldDB" id="A0A177CX95"/>
<dbReference type="OrthoDB" id="6513042at2759"/>
<reference evidence="5 6" key="1">
    <citation type="submission" date="2016-05" db="EMBL/GenBank/DDBJ databases">
        <title>Comparative analysis of secretome profiles of manganese(II)-oxidizing ascomycete fungi.</title>
        <authorList>
            <consortium name="DOE Joint Genome Institute"/>
            <person name="Zeiner C.A."/>
            <person name="Purvine S.O."/>
            <person name="Zink E.M."/>
            <person name="Wu S."/>
            <person name="Pasa-Tolic L."/>
            <person name="Chaput D.L."/>
            <person name="Haridas S."/>
            <person name="Grigoriev I.V."/>
            <person name="Santelli C.M."/>
            <person name="Hansel C.M."/>
        </authorList>
    </citation>
    <scope>NUCLEOTIDE SEQUENCE [LARGE SCALE GENOMIC DNA]</scope>
    <source>
        <strain evidence="5 6">AP3s5-JAC2a</strain>
    </source>
</reference>
<dbReference type="PANTHER" id="PTHR10887">
    <property type="entry name" value="DNA2/NAM7 HELICASE FAMILY"/>
    <property type="match status" value="1"/>
</dbReference>
<dbReference type="CDD" id="cd18808">
    <property type="entry name" value="SF1_C_Upf1"/>
    <property type="match status" value="1"/>
</dbReference>
<protein>
    <submittedName>
        <fullName evidence="5">p-loop containing nucleoside triphosphate hydrolase protein</fullName>
    </submittedName>
</protein>
<dbReference type="GeneID" id="28759514"/>
<feature type="compositionally biased region" description="Acidic residues" evidence="2">
    <location>
        <begin position="654"/>
        <end position="676"/>
    </location>
</feature>
<feature type="domain" description="DNA2/NAM7 helicase helicase" evidence="3">
    <location>
        <begin position="108"/>
        <end position="193"/>
    </location>
</feature>
<dbReference type="InterPro" id="IPR041677">
    <property type="entry name" value="DNA2/NAM7_AAA_11"/>
</dbReference>
<feature type="region of interest" description="Disordered" evidence="2">
    <location>
        <begin position="654"/>
        <end position="696"/>
    </location>
</feature>
<dbReference type="GO" id="GO:0004386">
    <property type="term" value="F:helicase activity"/>
    <property type="evidence" value="ECO:0007669"/>
    <property type="project" value="InterPro"/>
</dbReference>
<feature type="compositionally biased region" description="Basic and acidic residues" evidence="2">
    <location>
        <begin position="677"/>
        <end position="696"/>
    </location>
</feature>
<keyword evidence="5" id="KW-0378">Hydrolase</keyword>
<dbReference type="GO" id="GO:0016787">
    <property type="term" value="F:hydrolase activity"/>
    <property type="evidence" value="ECO:0007669"/>
    <property type="project" value="UniProtKB-KW"/>
</dbReference>
<dbReference type="Gene3D" id="3.40.50.300">
    <property type="entry name" value="P-loop containing nucleotide triphosphate hydrolases"/>
    <property type="match status" value="2"/>
</dbReference>
<feature type="domain" description="DNA2/NAM7 helicase-like C-terminal" evidence="4">
    <location>
        <begin position="375"/>
        <end position="560"/>
    </location>
</feature>
<evidence type="ECO:0000259" key="4">
    <source>
        <dbReference type="Pfam" id="PF13087"/>
    </source>
</evidence>
<dbReference type="InterPro" id="IPR047187">
    <property type="entry name" value="SF1_C_Upf1"/>
</dbReference>
<dbReference type="RefSeq" id="XP_018042540.1">
    <property type="nucleotide sequence ID" value="XM_018176028.1"/>
</dbReference>
<evidence type="ECO:0000256" key="1">
    <source>
        <dbReference type="ARBA" id="ARBA00022806"/>
    </source>
</evidence>
<sequence>MVNVVFPLKKRTIQAYRKALMFIDGALNVAIESERQMLKQSQQKLGTEIVDFVLDELNTDPGAAHTNGTGIEPSGSDWIRRMLFPVESDGKVQTKLRKVPQRALFDSQINYEQAHAVNSACINDYGCLPYLISGPPGTGKTKTIVETAMQLLNCHITDHILICAPSESAADTLALRLKEYLSTTELLRLNGPWRADNEVAPALMQHTYMEADMFALPPFKQFMAYNVVVTSCRDAAILVEARLTNTDLWTVEKNFLEAFKCTNATPTSALHWGALLIDEAAQGTELDFLPALTAICPPPSYTTSHPQPLFILAGDEKQLGPQTSSHDPSVSQSLFARLFSRPIYKNHPLSRTNTKPSTGPPAMRKSMLPLLYPPFTNLTRNYRSHPAILSVPSNLFYADTLIPEAPTPSTPLQSSRLWRGAKWPVVFIPHAYVEELERDNGGWYNDGEARIACDVAAHLITHDSVAQPDIAIISPFAAQVKRIRSLIRSPDFGFWDVNIGPLEAFQGLEKRVVIIATTRTRGKHFVERDVERGLGLIHQPRKMNVALTRAKEGLIVLGSASALAKDYYWKEFLAFCWRNGLVKDDSGWWESFFLCYEDRKNARVGVLEKALLAKGGRDGNGGAGRVLGGKSAGLEHEYDGGYEAWVDSLREAMNEEEDGLQAVENDESEVEEEDEHFSEKEKNKHDEKTVKMEDTA</sequence>
<dbReference type="Proteomes" id="UP000077069">
    <property type="component" value="Unassembled WGS sequence"/>
</dbReference>
<keyword evidence="1" id="KW-0547">Nucleotide-binding</keyword>
<dbReference type="GO" id="GO:0005829">
    <property type="term" value="C:cytosol"/>
    <property type="evidence" value="ECO:0007669"/>
    <property type="project" value="TreeGrafter"/>
</dbReference>
<dbReference type="Pfam" id="PF13086">
    <property type="entry name" value="AAA_11"/>
    <property type="match status" value="1"/>
</dbReference>
<evidence type="ECO:0000313" key="5">
    <source>
        <dbReference type="EMBL" id="OAG12175.1"/>
    </source>
</evidence>
<dbReference type="InParanoid" id="A0A177CX95"/>
<dbReference type="InterPro" id="IPR041679">
    <property type="entry name" value="DNA2/NAM7-like_C"/>
</dbReference>
<keyword evidence="1" id="KW-0347">Helicase</keyword>
<dbReference type="EMBL" id="KV441548">
    <property type="protein sequence ID" value="OAG12175.1"/>
    <property type="molecule type" value="Genomic_DNA"/>
</dbReference>
<dbReference type="PANTHER" id="PTHR10887:SF322">
    <property type="entry name" value="HELICASE MOV-10"/>
    <property type="match status" value="1"/>
</dbReference>
<proteinExistence type="predicted"/>
<gene>
    <name evidence="5" type="ORF">CC84DRAFT_1134566</name>
</gene>
<evidence type="ECO:0000313" key="6">
    <source>
        <dbReference type="Proteomes" id="UP000077069"/>
    </source>
</evidence>
<dbReference type="GO" id="GO:0035194">
    <property type="term" value="P:regulatory ncRNA-mediated post-transcriptional gene silencing"/>
    <property type="evidence" value="ECO:0007669"/>
    <property type="project" value="TreeGrafter"/>
</dbReference>
<dbReference type="STRING" id="1460663.A0A177CX95"/>
<evidence type="ECO:0000259" key="3">
    <source>
        <dbReference type="Pfam" id="PF13086"/>
    </source>
</evidence>
<dbReference type="InterPro" id="IPR045055">
    <property type="entry name" value="DNA2/NAM7-like"/>
</dbReference>
<organism evidence="5 6">
    <name type="scientific">Paraphaeosphaeria sporulosa</name>
    <dbReference type="NCBI Taxonomy" id="1460663"/>
    <lineage>
        <taxon>Eukaryota</taxon>
        <taxon>Fungi</taxon>
        <taxon>Dikarya</taxon>
        <taxon>Ascomycota</taxon>
        <taxon>Pezizomycotina</taxon>
        <taxon>Dothideomycetes</taxon>
        <taxon>Pleosporomycetidae</taxon>
        <taxon>Pleosporales</taxon>
        <taxon>Massarineae</taxon>
        <taxon>Didymosphaeriaceae</taxon>
        <taxon>Paraphaeosphaeria</taxon>
    </lineage>
</organism>